<reference evidence="1" key="1">
    <citation type="journal article" date="2021" name="PeerJ">
        <title>Extensive microbial diversity within the chicken gut microbiome revealed by metagenomics and culture.</title>
        <authorList>
            <person name="Gilroy R."/>
            <person name="Ravi A."/>
            <person name="Getino M."/>
            <person name="Pursley I."/>
            <person name="Horton D.L."/>
            <person name="Alikhan N.F."/>
            <person name="Baker D."/>
            <person name="Gharbi K."/>
            <person name="Hall N."/>
            <person name="Watson M."/>
            <person name="Adriaenssens E.M."/>
            <person name="Foster-Nyarko E."/>
            <person name="Jarju S."/>
            <person name="Secka A."/>
            <person name="Antonio M."/>
            <person name="Oren A."/>
            <person name="Chaudhuri R.R."/>
            <person name="La Ragione R."/>
            <person name="Hildebrand F."/>
            <person name="Pallen M.J."/>
        </authorList>
    </citation>
    <scope>NUCLEOTIDE SEQUENCE</scope>
    <source>
        <strain evidence="1">ChiSxjej3B15-572</strain>
    </source>
</reference>
<evidence type="ECO:0000313" key="2">
    <source>
        <dbReference type="Proteomes" id="UP000824231"/>
    </source>
</evidence>
<sequence>MKTLNLTYKGSLGKTHTLKLNYAKDGLDEKAVRQSMQTLASAKAFKKDDEELFVVPVCAHYVTTKEETIFDDRQKNSEK</sequence>
<dbReference type="AlphaFoldDB" id="A0A9D1VIQ5"/>
<reference evidence="1" key="2">
    <citation type="submission" date="2021-04" db="EMBL/GenBank/DDBJ databases">
        <authorList>
            <person name="Gilroy R."/>
        </authorList>
    </citation>
    <scope>NUCLEOTIDE SEQUENCE</scope>
    <source>
        <strain evidence="1">ChiSxjej3B15-572</strain>
    </source>
</reference>
<name>A0A9D1VIQ5_9LACO</name>
<dbReference type="InterPro" id="IPR021321">
    <property type="entry name" value="DUF2922"/>
</dbReference>
<dbReference type="Pfam" id="PF11148">
    <property type="entry name" value="DUF2922"/>
    <property type="match status" value="1"/>
</dbReference>
<evidence type="ECO:0000313" key="1">
    <source>
        <dbReference type="EMBL" id="HIX36130.1"/>
    </source>
</evidence>
<protein>
    <submittedName>
        <fullName evidence="1">DUF2922 domain-containing protein</fullName>
    </submittedName>
</protein>
<dbReference type="EMBL" id="DXFH01000028">
    <property type="protein sequence ID" value="HIX36130.1"/>
    <property type="molecule type" value="Genomic_DNA"/>
</dbReference>
<dbReference type="Proteomes" id="UP000824231">
    <property type="component" value="Unassembled WGS sequence"/>
</dbReference>
<comment type="caution">
    <text evidence="1">The sequence shown here is derived from an EMBL/GenBank/DDBJ whole genome shotgun (WGS) entry which is preliminary data.</text>
</comment>
<organism evidence="1 2">
    <name type="scientific">Candidatus Limosilactobacillus merdigallinarum</name>
    <dbReference type="NCBI Taxonomy" id="2838652"/>
    <lineage>
        <taxon>Bacteria</taxon>
        <taxon>Bacillati</taxon>
        <taxon>Bacillota</taxon>
        <taxon>Bacilli</taxon>
        <taxon>Lactobacillales</taxon>
        <taxon>Lactobacillaceae</taxon>
        <taxon>Limosilactobacillus</taxon>
    </lineage>
</organism>
<accession>A0A9D1VIQ5</accession>
<proteinExistence type="predicted"/>
<gene>
    <name evidence="1" type="ORF">H9856_07085</name>
</gene>